<keyword evidence="7 10" id="KW-0520">NAD</keyword>
<dbReference type="PANTHER" id="PTHR10339:SF29">
    <property type="entry name" value="NAD(P)(+)--ARGININE ADP-RIBOSYLTRANSFERASE"/>
    <property type="match status" value="1"/>
</dbReference>
<dbReference type="Proteomes" id="UP000257200">
    <property type="component" value="Unplaced"/>
</dbReference>
<reference evidence="11" key="2">
    <citation type="submission" date="2025-09" db="UniProtKB">
        <authorList>
            <consortium name="Ensembl"/>
        </authorList>
    </citation>
    <scope>IDENTIFICATION</scope>
</reference>
<accession>A0A3Q1FVQ1</accession>
<dbReference type="InterPro" id="IPR050999">
    <property type="entry name" value="ADP-ribosyltransferase_ARG"/>
</dbReference>
<proteinExistence type="inferred from homology"/>
<keyword evidence="5" id="KW-0732">Signal</keyword>
<organism evidence="11 12">
    <name type="scientific">Acanthochromis polyacanthus</name>
    <name type="common">spiny chromis</name>
    <dbReference type="NCBI Taxonomy" id="80966"/>
    <lineage>
        <taxon>Eukaryota</taxon>
        <taxon>Metazoa</taxon>
        <taxon>Chordata</taxon>
        <taxon>Craniata</taxon>
        <taxon>Vertebrata</taxon>
        <taxon>Euteleostomi</taxon>
        <taxon>Actinopterygii</taxon>
        <taxon>Neopterygii</taxon>
        <taxon>Teleostei</taxon>
        <taxon>Neoteleostei</taxon>
        <taxon>Acanthomorphata</taxon>
        <taxon>Ovalentaria</taxon>
        <taxon>Pomacentridae</taxon>
        <taxon>Acanthochromis</taxon>
    </lineage>
</organism>
<evidence type="ECO:0000256" key="8">
    <source>
        <dbReference type="ARBA" id="ARBA00023157"/>
    </source>
</evidence>
<dbReference type="Ensembl" id="ENSAPOT00000013825.1">
    <property type="protein sequence ID" value="ENSAPOP00000022421.1"/>
    <property type="gene ID" value="ENSAPOG00000003591.1"/>
</dbReference>
<evidence type="ECO:0000256" key="3">
    <source>
        <dbReference type="ARBA" id="ARBA00022679"/>
    </source>
</evidence>
<evidence type="ECO:0000256" key="6">
    <source>
        <dbReference type="ARBA" id="ARBA00022857"/>
    </source>
</evidence>
<dbReference type="EC" id="2.4.2.31" evidence="10"/>
<dbReference type="FunFam" id="3.90.176.10:FF:000001">
    <property type="entry name" value="NAD(P)(+)--arginine ADP-ribosyltransferase"/>
    <property type="match status" value="1"/>
</dbReference>
<comment type="catalytic activity">
    <reaction evidence="9 10">
        <text>L-arginyl-[protein] + NAD(+) = N(omega)-(ADP-D-ribosyl)-L-arginyl-[protein] + nicotinamide + H(+)</text>
        <dbReference type="Rhea" id="RHEA:19149"/>
        <dbReference type="Rhea" id="RHEA-COMP:10532"/>
        <dbReference type="Rhea" id="RHEA-COMP:15087"/>
        <dbReference type="ChEBI" id="CHEBI:15378"/>
        <dbReference type="ChEBI" id="CHEBI:17154"/>
        <dbReference type="ChEBI" id="CHEBI:29965"/>
        <dbReference type="ChEBI" id="CHEBI:57540"/>
        <dbReference type="ChEBI" id="CHEBI:142554"/>
        <dbReference type="EC" id="2.4.2.31"/>
    </reaction>
</comment>
<keyword evidence="2 10" id="KW-0328">Glycosyltransferase</keyword>
<evidence type="ECO:0000256" key="4">
    <source>
        <dbReference type="ARBA" id="ARBA00022695"/>
    </source>
</evidence>
<keyword evidence="6 10" id="KW-0521">NADP</keyword>
<reference evidence="11" key="1">
    <citation type="submission" date="2025-08" db="UniProtKB">
        <authorList>
            <consortium name="Ensembl"/>
        </authorList>
    </citation>
    <scope>IDENTIFICATION</scope>
</reference>
<dbReference type="STRING" id="80966.ENSAPOP00000022421"/>
<dbReference type="SUPFAM" id="SSF56399">
    <property type="entry name" value="ADP-ribosylation"/>
    <property type="match status" value="1"/>
</dbReference>
<sequence>MKSLLTCEPICRSHPFKILSFPFIDWLKCFVGSIRFNLTRRDVSNLIPLSMVEDSVDDMYFGCSDKMMKTVTQKYRKELVKGLYADALKNVDVEKCVEKNLKEKEDKALTKNHMEAICAYTSDDVYQEFNPAVRTNRSVYTSSFQFHILHFFLTSAIQILNNKYNCSTTYRRTNVMFTGNVNQRIRFGSFSSTSFRKDLLPFGNKSCFKITTCTGANLKNYSVYGDEEEVLIPPYEVFRITKKYEGNSKLPELKDCDVVFVLKSEGVHSRLNCKIAHI</sequence>
<dbReference type="InterPro" id="IPR000768">
    <property type="entry name" value="ART"/>
</dbReference>
<keyword evidence="8" id="KW-1015">Disulfide bond</keyword>
<dbReference type="GeneTree" id="ENSGT01030000234601"/>
<evidence type="ECO:0000256" key="5">
    <source>
        <dbReference type="ARBA" id="ARBA00022729"/>
    </source>
</evidence>
<keyword evidence="3 10" id="KW-0808">Transferase</keyword>
<protein>
    <recommendedName>
        <fullName evidence="10">NAD(P)(+)--arginine ADP-ribosyltransferase</fullName>
        <ecNumber evidence="10">2.4.2.31</ecNumber>
    </recommendedName>
    <alternativeName>
        <fullName evidence="10">Mono(ADP-ribosyl)transferase</fullName>
    </alternativeName>
</protein>
<keyword evidence="12" id="KW-1185">Reference proteome</keyword>
<evidence type="ECO:0000256" key="2">
    <source>
        <dbReference type="ARBA" id="ARBA00022676"/>
    </source>
</evidence>
<dbReference type="PANTHER" id="PTHR10339">
    <property type="entry name" value="ADP-RIBOSYLTRANSFERASE"/>
    <property type="match status" value="1"/>
</dbReference>
<comment type="similarity">
    <text evidence="1 10">Belongs to the Arg-specific ADP-ribosyltransferase family.</text>
</comment>
<evidence type="ECO:0000313" key="12">
    <source>
        <dbReference type="Proteomes" id="UP000257200"/>
    </source>
</evidence>
<dbReference type="GO" id="GO:0003950">
    <property type="term" value="F:NAD+ poly-ADP-ribosyltransferase activity"/>
    <property type="evidence" value="ECO:0007669"/>
    <property type="project" value="TreeGrafter"/>
</dbReference>
<evidence type="ECO:0000256" key="1">
    <source>
        <dbReference type="ARBA" id="ARBA00009558"/>
    </source>
</evidence>
<evidence type="ECO:0000256" key="9">
    <source>
        <dbReference type="ARBA" id="ARBA00047597"/>
    </source>
</evidence>
<evidence type="ECO:0000313" key="11">
    <source>
        <dbReference type="Ensembl" id="ENSAPOP00000022421.1"/>
    </source>
</evidence>
<dbReference type="PRINTS" id="PR00970">
    <property type="entry name" value="RIBTRNSFRASE"/>
</dbReference>
<dbReference type="Gene3D" id="3.90.176.10">
    <property type="entry name" value="Toxin ADP-ribosyltransferase, Chain A, domain 1"/>
    <property type="match status" value="1"/>
</dbReference>
<dbReference type="GO" id="GO:0106274">
    <property type="term" value="F:NAD+-protein-arginine ADP-ribosyltransferase activity"/>
    <property type="evidence" value="ECO:0007669"/>
    <property type="project" value="UniProtKB-EC"/>
</dbReference>
<dbReference type="AlphaFoldDB" id="A0A3Q1FVQ1"/>
<dbReference type="Pfam" id="PF01129">
    <property type="entry name" value="ART"/>
    <property type="match status" value="1"/>
</dbReference>
<name>A0A3Q1FVQ1_9TELE</name>
<keyword evidence="4" id="KW-0548">Nucleotidyltransferase</keyword>
<dbReference type="GO" id="GO:0016779">
    <property type="term" value="F:nucleotidyltransferase activity"/>
    <property type="evidence" value="ECO:0007669"/>
    <property type="project" value="UniProtKB-KW"/>
</dbReference>
<evidence type="ECO:0000256" key="7">
    <source>
        <dbReference type="ARBA" id="ARBA00023027"/>
    </source>
</evidence>
<evidence type="ECO:0000256" key="10">
    <source>
        <dbReference type="RuleBase" id="RU361228"/>
    </source>
</evidence>
<dbReference type="InParanoid" id="A0A3Q1FVQ1"/>
<dbReference type="PROSITE" id="PS51996">
    <property type="entry name" value="TR_MART"/>
    <property type="match status" value="1"/>
</dbReference>